<feature type="compositionally biased region" description="Polar residues" evidence="1">
    <location>
        <begin position="407"/>
        <end position="416"/>
    </location>
</feature>
<dbReference type="Proteomes" id="UP000799429">
    <property type="component" value="Unassembled WGS sequence"/>
</dbReference>
<evidence type="ECO:0000256" key="1">
    <source>
        <dbReference type="SAM" id="MobiDB-lite"/>
    </source>
</evidence>
<gene>
    <name evidence="2" type="ORF">M501DRAFT_990574</name>
</gene>
<feature type="compositionally biased region" description="Low complexity" evidence="1">
    <location>
        <begin position="289"/>
        <end position="305"/>
    </location>
</feature>
<feature type="compositionally biased region" description="Polar residues" evidence="1">
    <location>
        <begin position="423"/>
        <end position="436"/>
    </location>
</feature>
<dbReference type="AlphaFoldDB" id="A0A9P4VUG6"/>
<dbReference type="EMBL" id="MU006092">
    <property type="protein sequence ID" value="KAF2840599.1"/>
    <property type="molecule type" value="Genomic_DNA"/>
</dbReference>
<comment type="caution">
    <text evidence="2">The sequence shown here is derived from an EMBL/GenBank/DDBJ whole genome shotgun (WGS) entry which is preliminary data.</text>
</comment>
<name>A0A9P4VUG6_9PEZI</name>
<dbReference type="OrthoDB" id="3946700at2759"/>
<evidence type="ECO:0000313" key="3">
    <source>
        <dbReference type="Proteomes" id="UP000799429"/>
    </source>
</evidence>
<feature type="region of interest" description="Disordered" evidence="1">
    <location>
        <begin position="1"/>
        <end position="159"/>
    </location>
</feature>
<evidence type="ECO:0000313" key="2">
    <source>
        <dbReference type="EMBL" id="KAF2840599.1"/>
    </source>
</evidence>
<feature type="compositionally biased region" description="Basic and acidic residues" evidence="1">
    <location>
        <begin position="125"/>
        <end position="138"/>
    </location>
</feature>
<accession>A0A9P4VUG6</accession>
<feature type="region of interest" description="Disordered" evidence="1">
    <location>
        <begin position="289"/>
        <end position="438"/>
    </location>
</feature>
<reference evidence="2" key="1">
    <citation type="journal article" date="2020" name="Stud. Mycol.">
        <title>101 Dothideomycetes genomes: a test case for predicting lifestyles and emergence of pathogens.</title>
        <authorList>
            <person name="Haridas S."/>
            <person name="Albert R."/>
            <person name="Binder M."/>
            <person name="Bloem J."/>
            <person name="Labutti K."/>
            <person name="Salamov A."/>
            <person name="Andreopoulos B."/>
            <person name="Baker S."/>
            <person name="Barry K."/>
            <person name="Bills G."/>
            <person name="Bluhm B."/>
            <person name="Cannon C."/>
            <person name="Castanera R."/>
            <person name="Culley D."/>
            <person name="Daum C."/>
            <person name="Ezra D."/>
            <person name="Gonzalez J."/>
            <person name="Henrissat B."/>
            <person name="Kuo A."/>
            <person name="Liang C."/>
            <person name="Lipzen A."/>
            <person name="Lutzoni F."/>
            <person name="Magnuson J."/>
            <person name="Mondo S."/>
            <person name="Nolan M."/>
            <person name="Ohm R."/>
            <person name="Pangilinan J."/>
            <person name="Park H.-J."/>
            <person name="Ramirez L."/>
            <person name="Alfaro M."/>
            <person name="Sun H."/>
            <person name="Tritt A."/>
            <person name="Yoshinaga Y."/>
            <person name="Zwiers L.-H."/>
            <person name="Turgeon B."/>
            <person name="Goodwin S."/>
            <person name="Spatafora J."/>
            <person name="Crous P."/>
            <person name="Grigoriev I."/>
        </authorList>
    </citation>
    <scope>NUCLEOTIDE SEQUENCE</scope>
    <source>
        <strain evidence="2">CBS 101060</strain>
    </source>
</reference>
<keyword evidence="3" id="KW-1185">Reference proteome</keyword>
<feature type="region of interest" description="Disordered" evidence="1">
    <location>
        <begin position="458"/>
        <end position="480"/>
    </location>
</feature>
<protein>
    <submittedName>
        <fullName evidence="2">Uncharacterized protein</fullName>
    </submittedName>
</protein>
<feature type="compositionally biased region" description="Polar residues" evidence="1">
    <location>
        <begin position="306"/>
        <end position="322"/>
    </location>
</feature>
<feature type="compositionally biased region" description="Basic and acidic residues" evidence="1">
    <location>
        <begin position="364"/>
        <end position="382"/>
    </location>
</feature>
<feature type="compositionally biased region" description="Basic and acidic residues" evidence="1">
    <location>
        <begin position="60"/>
        <end position="90"/>
    </location>
</feature>
<proteinExistence type="predicted"/>
<feature type="compositionally biased region" description="Polar residues" evidence="1">
    <location>
        <begin position="383"/>
        <end position="396"/>
    </location>
</feature>
<sequence length="574" mass="63591">MGLPVWRAPSPVETKTAAKNDATAGSRSPIRRRRSPNEPLPRRSNAARYVFPVDTNSNGHDIETSREGRSSRRERVDHARRMISVRERILNDAAARGNSVPERQPSMHEDNMRPGLYRNIRLHSQSRDREGSSPRRNDQLPPYTTNFAPARYAPPRPLEPLVEWTPRPILSNQQTSASPRSFLTEGDNAASQLEIDETYADSETAAVAEFPPLRRMGHRTIVDGPLPSSSLRETWNANVDGLGDRDRSFSPDAEYNTWETMLTTIAPDTHLPSADSSFTSAAASASFSRSNSANSNRGSNQSRASITSNSAGSSRTHITVPSENAGDPACPWSPSSEGTSDTEAEDDTTPRIGFPASRHGTGSQRDRARDRARFAERLRLNRPESTPYQPRSNSEIAEQRRRIDARMQQTRQGQSDLTDDRSVQPTPRDTLSSGGFTYTDVARPRRASRELIWRGNDLTELPSPTTVNNNGDDDRNHVQPTRPAARANLPWMQNDTVAVPHPNHLHRSSNTESLHRGVPATSDAALGTDVRAFESGTTGEVDYERVGRLLRELSSRADIPADFWRTAGLTRMGG</sequence>
<organism evidence="2 3">
    <name type="scientific">Patellaria atrata CBS 101060</name>
    <dbReference type="NCBI Taxonomy" id="1346257"/>
    <lineage>
        <taxon>Eukaryota</taxon>
        <taxon>Fungi</taxon>
        <taxon>Dikarya</taxon>
        <taxon>Ascomycota</taxon>
        <taxon>Pezizomycotina</taxon>
        <taxon>Dothideomycetes</taxon>
        <taxon>Dothideomycetes incertae sedis</taxon>
        <taxon>Patellariales</taxon>
        <taxon>Patellariaceae</taxon>
        <taxon>Patellaria</taxon>
    </lineage>
</organism>